<gene>
    <name evidence="1" type="ORF">NG895_19990</name>
</gene>
<name>A0A9X2FIM8_9BACT</name>
<evidence type="ECO:0008006" key="3">
    <source>
        <dbReference type="Google" id="ProtNLM"/>
    </source>
</evidence>
<reference evidence="1" key="1">
    <citation type="submission" date="2022-06" db="EMBL/GenBank/DDBJ databases">
        <title>Aeoliella straminimaris, a novel planctomycete from sediments.</title>
        <authorList>
            <person name="Vitorino I.R."/>
            <person name="Lage O.M."/>
        </authorList>
    </citation>
    <scope>NUCLEOTIDE SEQUENCE</scope>
    <source>
        <strain evidence="1">ICT_H6.2</strain>
    </source>
</reference>
<evidence type="ECO:0000313" key="2">
    <source>
        <dbReference type="Proteomes" id="UP001155241"/>
    </source>
</evidence>
<protein>
    <recommendedName>
        <fullName evidence="3">Carboxypeptidase regulatory-like domain-containing protein</fullName>
    </recommendedName>
</protein>
<keyword evidence="2" id="KW-1185">Reference proteome</keyword>
<comment type="caution">
    <text evidence="1">The sequence shown here is derived from an EMBL/GenBank/DDBJ whole genome shotgun (WGS) entry which is preliminary data.</text>
</comment>
<dbReference type="Proteomes" id="UP001155241">
    <property type="component" value="Unassembled WGS sequence"/>
</dbReference>
<accession>A0A9X2FIM8</accession>
<dbReference type="AlphaFoldDB" id="A0A9X2FIM8"/>
<dbReference type="RefSeq" id="WP_252854301.1">
    <property type="nucleotide sequence ID" value="NZ_JAMXLR010000072.1"/>
</dbReference>
<dbReference type="EMBL" id="JAMXLR010000072">
    <property type="protein sequence ID" value="MCO6046186.1"/>
    <property type="molecule type" value="Genomic_DNA"/>
</dbReference>
<organism evidence="1 2">
    <name type="scientific">Aeoliella straminimaris</name>
    <dbReference type="NCBI Taxonomy" id="2954799"/>
    <lineage>
        <taxon>Bacteria</taxon>
        <taxon>Pseudomonadati</taxon>
        <taxon>Planctomycetota</taxon>
        <taxon>Planctomycetia</taxon>
        <taxon>Pirellulales</taxon>
        <taxon>Lacipirellulaceae</taxon>
        <taxon>Aeoliella</taxon>
    </lineage>
</organism>
<evidence type="ECO:0000313" key="1">
    <source>
        <dbReference type="EMBL" id="MCO6046186.1"/>
    </source>
</evidence>
<sequence>MAIVLNNSHGALLIALLALALGGCSQEPWGYVSGIVTVDGQPVGPGTLVFEPSDPERGNGPSSLGYFDTSGEFSLVSAGGKKGAPVGNYRVKIMAGGPGSLAEESAAIEAQKKPSPIPSKYFHHDAGLTATVKDGEQEINFDLES</sequence>
<proteinExistence type="predicted"/>